<gene>
    <name evidence="1" type="ORF">DEH80_05370</name>
</gene>
<protein>
    <submittedName>
        <fullName evidence="1">Uncharacterized protein</fullName>
    </submittedName>
</protein>
<evidence type="ECO:0000313" key="2">
    <source>
        <dbReference type="Proteomes" id="UP000251800"/>
    </source>
</evidence>
<sequence length="81" mass="8659">MSKSKSDASLPYDEDGLSAAGYHGAGFLLLDQPGDAPKLPPALVEKLEGLVEQACHTVLHEAAQADPSLVTMHPWIRVIPR</sequence>
<accession>A0A363UN55</accession>
<keyword evidence="2" id="KW-1185">Reference proteome</keyword>
<dbReference type="EMBL" id="QEQK01000004">
    <property type="protein sequence ID" value="PWN56847.1"/>
    <property type="molecule type" value="Genomic_DNA"/>
</dbReference>
<reference evidence="1 2" key="1">
    <citation type="submission" date="2018-05" db="EMBL/GenBank/DDBJ databases">
        <title>Abyssibacter profundi OUC007T gen. nov., sp. nov, a marine bacterium isolated from seawater of the Mariana Trench.</title>
        <authorList>
            <person name="Zhou S."/>
        </authorList>
    </citation>
    <scope>NUCLEOTIDE SEQUENCE [LARGE SCALE GENOMIC DNA]</scope>
    <source>
        <strain evidence="1 2">OUC007</strain>
    </source>
</reference>
<dbReference type="RefSeq" id="WP_109719446.1">
    <property type="nucleotide sequence ID" value="NZ_QEQK01000004.1"/>
</dbReference>
<name>A0A363UN55_9GAMM</name>
<evidence type="ECO:0000313" key="1">
    <source>
        <dbReference type="EMBL" id="PWN56847.1"/>
    </source>
</evidence>
<comment type="caution">
    <text evidence="1">The sequence shown here is derived from an EMBL/GenBank/DDBJ whole genome shotgun (WGS) entry which is preliminary data.</text>
</comment>
<dbReference type="Proteomes" id="UP000251800">
    <property type="component" value="Unassembled WGS sequence"/>
</dbReference>
<organism evidence="1 2">
    <name type="scientific">Abyssibacter profundi</name>
    <dbReference type="NCBI Taxonomy" id="2182787"/>
    <lineage>
        <taxon>Bacteria</taxon>
        <taxon>Pseudomonadati</taxon>
        <taxon>Pseudomonadota</taxon>
        <taxon>Gammaproteobacteria</taxon>
        <taxon>Chromatiales</taxon>
        <taxon>Oceanococcaceae</taxon>
        <taxon>Abyssibacter</taxon>
    </lineage>
</organism>
<proteinExistence type="predicted"/>
<dbReference type="AlphaFoldDB" id="A0A363UN55"/>